<protein>
    <submittedName>
        <fullName evidence="1">Uncharacterized protein</fullName>
    </submittedName>
</protein>
<evidence type="ECO:0000313" key="2">
    <source>
        <dbReference type="Proteomes" id="UP000073492"/>
    </source>
</evidence>
<comment type="caution">
    <text evidence="1">The sequence shown here is derived from an EMBL/GenBank/DDBJ whole genome shotgun (WGS) entry which is preliminary data.</text>
</comment>
<organism evidence="1 2">
    <name type="scientific">Pseudocercospora musae</name>
    <dbReference type="NCBI Taxonomy" id="113226"/>
    <lineage>
        <taxon>Eukaryota</taxon>
        <taxon>Fungi</taxon>
        <taxon>Dikarya</taxon>
        <taxon>Ascomycota</taxon>
        <taxon>Pezizomycotina</taxon>
        <taxon>Dothideomycetes</taxon>
        <taxon>Dothideomycetidae</taxon>
        <taxon>Mycosphaerellales</taxon>
        <taxon>Mycosphaerellaceae</taxon>
        <taxon>Pseudocercospora</taxon>
    </lineage>
</organism>
<evidence type="ECO:0000313" key="1">
    <source>
        <dbReference type="EMBL" id="KXT12311.1"/>
    </source>
</evidence>
<dbReference type="AlphaFoldDB" id="A0A139IC17"/>
<proteinExistence type="predicted"/>
<gene>
    <name evidence="1" type="ORF">AC579_6212</name>
</gene>
<sequence>MEGIWPEYARETTSTTVFEKPLLSMRGAWPTINEAAVQYLRALMAPNASRVPSPQRGPPLLLCAASGLLQKKLEWSRDCFGEELQRRADDG</sequence>
<accession>A0A139IC17</accession>
<dbReference type="EMBL" id="LFZO01000156">
    <property type="protein sequence ID" value="KXT12311.1"/>
    <property type="molecule type" value="Genomic_DNA"/>
</dbReference>
<reference evidence="1 2" key="1">
    <citation type="submission" date="2015-07" db="EMBL/GenBank/DDBJ databases">
        <title>Comparative genomics of the Sigatoka disease complex on banana suggests a link between parallel evolutionary changes in Pseudocercospora fijiensis and Pseudocercospora eumusae and increased virulence on the banana host.</title>
        <authorList>
            <person name="Chang T.-C."/>
            <person name="Salvucci A."/>
            <person name="Crous P.W."/>
            <person name="Stergiopoulos I."/>
        </authorList>
    </citation>
    <scope>NUCLEOTIDE SEQUENCE [LARGE SCALE GENOMIC DNA]</scope>
    <source>
        <strain evidence="1 2">CBS 116634</strain>
    </source>
</reference>
<name>A0A139IC17_9PEZI</name>
<keyword evidence="2" id="KW-1185">Reference proteome</keyword>
<dbReference type="Proteomes" id="UP000073492">
    <property type="component" value="Unassembled WGS sequence"/>
</dbReference>